<dbReference type="CDD" id="cd11304">
    <property type="entry name" value="Cadherin_repeat"/>
    <property type="match status" value="1"/>
</dbReference>
<organism evidence="3 4">
    <name type="scientific">Desulfomonile tiedjei (strain ATCC 49306 / DSM 6799 / DCB-1)</name>
    <dbReference type="NCBI Taxonomy" id="706587"/>
    <lineage>
        <taxon>Bacteria</taxon>
        <taxon>Pseudomonadati</taxon>
        <taxon>Thermodesulfobacteriota</taxon>
        <taxon>Desulfomonilia</taxon>
        <taxon>Desulfomonilales</taxon>
        <taxon>Desulfomonilaceae</taxon>
        <taxon>Desulfomonile</taxon>
    </lineage>
</organism>
<dbReference type="OrthoDB" id="5454111at2"/>
<dbReference type="GO" id="GO:0007156">
    <property type="term" value="P:homophilic cell adhesion via plasma membrane adhesion molecules"/>
    <property type="evidence" value="ECO:0007669"/>
    <property type="project" value="InterPro"/>
</dbReference>
<dbReference type="HOGENOM" id="CLU_223419_0_0_7"/>
<feature type="domain" description="Dystroglycan-type cadherin-like" evidence="2">
    <location>
        <begin position="1340"/>
        <end position="1437"/>
    </location>
</feature>
<feature type="domain" description="Cadherin" evidence="1">
    <location>
        <begin position="745"/>
        <end position="814"/>
    </location>
</feature>
<dbReference type="STRING" id="706587.Desti_1054"/>
<feature type="domain" description="Dystroglycan-type cadherin-like" evidence="2">
    <location>
        <begin position="740"/>
        <end position="814"/>
    </location>
</feature>
<gene>
    <name evidence="3" type="ordered locus">Desti_1054</name>
</gene>
<feature type="domain" description="Dystroglycan-type cadherin-like" evidence="2">
    <location>
        <begin position="630"/>
        <end position="725"/>
    </location>
</feature>
<dbReference type="GO" id="GO:0016020">
    <property type="term" value="C:membrane"/>
    <property type="evidence" value="ECO:0007669"/>
    <property type="project" value="InterPro"/>
</dbReference>
<dbReference type="Gene3D" id="2.60.40.10">
    <property type="entry name" value="Immunoglobulins"/>
    <property type="match status" value="22"/>
</dbReference>
<evidence type="ECO:0000313" key="4">
    <source>
        <dbReference type="Proteomes" id="UP000006055"/>
    </source>
</evidence>
<evidence type="ECO:0000313" key="3">
    <source>
        <dbReference type="EMBL" id="AFM23770.1"/>
    </source>
</evidence>
<evidence type="ECO:0000259" key="1">
    <source>
        <dbReference type="SMART" id="SM00112"/>
    </source>
</evidence>
<dbReference type="PATRIC" id="fig|706587.4.peg.1202"/>
<dbReference type="SUPFAM" id="SSF49313">
    <property type="entry name" value="Cadherin-like"/>
    <property type="match status" value="18"/>
</dbReference>
<dbReference type="eggNOG" id="COG2373">
    <property type="taxonomic scope" value="Bacteria"/>
</dbReference>
<feature type="domain" description="Cadherin" evidence="1">
    <location>
        <begin position="1360"/>
        <end position="1441"/>
    </location>
</feature>
<dbReference type="InterPro" id="IPR006644">
    <property type="entry name" value="Cadg"/>
</dbReference>
<dbReference type="eggNOG" id="COG2890">
    <property type="taxonomic scope" value="Bacteria"/>
</dbReference>
<dbReference type="InterPro" id="IPR015919">
    <property type="entry name" value="Cadherin-like_sf"/>
</dbReference>
<dbReference type="SMART" id="SM00112">
    <property type="entry name" value="CA"/>
    <property type="match status" value="5"/>
</dbReference>
<feature type="domain" description="Dystroglycan-type cadherin-like" evidence="2">
    <location>
        <begin position="228"/>
        <end position="318"/>
    </location>
</feature>
<dbReference type="Proteomes" id="UP000006055">
    <property type="component" value="Chromosome"/>
</dbReference>
<dbReference type="Pfam" id="PF05345">
    <property type="entry name" value="He_PIG"/>
    <property type="match status" value="14"/>
</dbReference>
<dbReference type="RefSeq" id="WP_014808923.1">
    <property type="nucleotide sequence ID" value="NC_018025.1"/>
</dbReference>
<dbReference type="InterPro" id="IPR013783">
    <property type="entry name" value="Ig-like_fold"/>
</dbReference>
<sequence>MKKFIDSLFVKFIEPLEVFEQLEERIVLDASIGAITDQNVPEASTMNVDVQATDEGETGFTYSLEIDSGSGPQSVADFNAGVGADVSFNQSTGLISWTPNNHDVGSYTFIVSSNDGGNGSAPHTDQQSFQVTVDNIAPVITSVANGTFTEDAGPQVINISADFNLGGAFSLSGAPGWLSLTTVNDGQNAILSADPGNAETGVHVFSVLADDGHGGVTSQIFTLTVNNTLDFTTADNASVVEDTQLLFDVHTDSEQSGKPVTYSLTGAPGWVSIDPSTGVISGNPDNTLVGSYNFVVNAQSAEGNQSQPFTLTVQNDAPGFLNFETTIHMTENSGNQTFDVQNEDEGISLSAVPYTIVSLDGGTVPSWLSINQSTGLITANPPLGTVGSHTLVVQFNDGNAPDGVQQQTFTLDIGNIPNEFTSSDATTWTEDVQNQSFNVQTVEEGLPGAGVTYSFDLSDPKVTGGGLIWDNWLQIDPTTGVIRPIDDLSQPDNSRVGDHHFTIVSTEYTGASPVLQDFTLTVTNTPPEIGLPNTVNVQEDSTGTTFQVQLTDPEPGAVFSLINPPTIAGVQVSIDPNTGLMTIPTGGNVDVGGIYVFNVRVDDQHGGVATQFFTINLVNKVPVFTELPSTGGSGYPELNVTEDSPFSFDLNVASPLNDEADGPTTYSLLGAPGFLSINSATGVLSGTPDNGDVGSYTFTVRLNDGKGGVTDQVMVINVANVAPSFPAIPNVTWIEDGGYQSFSGINNTDEGQGPATYSFSDAPSWLNIDTNTGYIWAVPENAQVGAYFITVTANDGHGGVVSQSFTLTVQNVAPSWDPLRDPSNGSPHYDSVIDINGSTQIIDLHTTDERSDNNNEYILDLPALPSWLSIAWDDKTGQIVVDPTGPGVKPATFDLDIPIHFFDGTVTIDQTLQLHFTDIPPIDPIQYDPGFYSPNTVTWLEDEPDQVFNVQWQNENDAGVSYQLLAGAPDWISIDPITGVISANSGSPTNDQVTYDPVSGSHTPYTFTVRVFDPSASGGYVDTVIRLYVDNVDPIWTTPPMSVVFTEDGTTHPGYSPNNTDENHGTETEYTLAAGADAVPDWLAVDRYTGEIYATRTLTNAETMGTWNIRIVFDDGHGGVIDQTLTVTLDNVLNFTTPGSAYWQEDSSTQFSFDVNTDDDPAVTYSLVAGSIPTWLQGHLTIDPSTGVLSTDAGFSADNTLPGTHTFVIHAEDGHGGGNQTFTLIVPNRDPVFTQTTFIGVDGMHEDSGTDIIDLHTDDEGQGTTYYTWSGAPQWMQLDPLTGIITADPTNRHVGTYTFTVTAHDLNGSRSFGYVDPSDPDGITGSTTETITIEVVNRDPVFSSSDNTTVQEDTALSFNVQTDDEFDDKSAPGTTYSLVGSGVPSWISINSKTGLITGNPTNAEVGDYTFLVRVDDGNGSVVDQNFTLHVTNKAVSFLNPPGTSYTFTLTEDATPVRFNLLSDDEGQHNLSAGTQVYYSLDPATTPPGVRFADDGFGFNADAYGFLCSTSGVVVVSPTNSEVVNDPNGLIVPIKVFDGNGGEDTINFVLKVQNTDPVYTTPNAVIWTEEQLTNLPFNVSTTDEPFERFFGDKIDYTLIGAPSWLQIDAKTGELSIDPLSTQNADGSPDNHLVGVYTFTIDFFDGTVHAYQPFTLTVNNSPTDITTHVSDQVITEDTLLQITNDMVHAIDEYSMYTEDYYTLEISLNNNGTWIRIDDGTYNTTNNAWNGADIIFDTKTGAISWTPNNADVPKILDAGVYHHAFRITHHDGHGSSDVDTFFITIDNVEPTLPQDPIPPLIPDWVLTEDTLYSYLQNYLQSDEEGVGVTYRLQISVKGDGSDWTDWNAFVGNKPNGTYGGAISFNTQTGEIIWTPTNADVTFDAAGNPTVPYKFRVQADDGNPTNNLSPWREFSVTVLNADTQVGRNTSFQPLQDRTVNEDSPMTLANNNVVARDEQIEAPSGSIRFSDTYFELWIDVDNTGPLAPVLYTDYNASNDALAADITFNRENGAIGWTPNDRNLALNENSHQFLFIVKHFDGRGDEAQDDFVVTVNNQPPRITNIGTWNLVEDDTAANSTYNIQSDEENLGIGVTYKLEFWDGVSWINVTSGYQPNGPTGGIINFDPVTGVVVWQTTNADVTVNSLGGQDRPAYQFRVSADDAHPATSYTNPPLTFNVNVWNTATDITDTGPQALTEDSPWTLDGASVYARDEQIGTGTYYSLQIDDGTGPVSLATWNANNGTGNDIVLNTLTGQIDWTPNNADVGNYTFTLTHNDGHQSTASDNFTVTVTNDPPTLTVPATWDVHEDTLFTLDQSLVDSSDEGIGPSQYILYIDGVLWTPGYSPNAGGGAIVFNTTTGQIDWQSTNADVTIDTGGNVFRAPYEFVITIDDGHGGVLTASPMLVTVTNEPTVVGDIPNQPILEDDHLYINTTATDEQVGLGTYYTLEVDDGSGSVDVVTYNLNAGLGDDIDFNVLTGEINWDPNNEDVGTYTFVVTHYDNHNTSSFDTFQITVNNRPPTITNPGPWTLIEDDTAANSTLDIFSDDEALSGGVTYLLEISLDNGLTWSTVTSGDRPNGPTGGEILFDENTGVIVWQTTNADVTINSLGLQDRTPYLFRISGDDNHPGVDYTNPPVQFSVNVRNDPTNITDIGPQSLTEHVPFTLDGASVNARDEQIGTGTSYSLLIDNGSGFVTLATWNANNGTGSDISLNTLTGQIDWTPNNADVGNYTFRMIHNDGHQSTAPDDFTVSVTNVPPTLDIPISWEVHEDTLFTLDQSDVDSSDEGQGPTHYTLYVDGVAWYSGFRANADGGEIIFNTLTGEIDWQSTNADVTVDSGGAPFRAPYVFTIEVDDGHGGVTSKTMDVTVTNEATVISDITNQSVTEDNHLTVSELIVTATDEQVGPGTYYTLEVDDGSGFVSLTTWNANNGVGDDISFNATNGQIDWDPNNEDVGTYTFRVTHYDNHNTSSSDTFQVSVNNRPPAITNPGPWTLIEDDTAANSTLDIYSDDEALSGGVTYLLEISLDNGLTWTTVTSGDRPNGPTGGEILFDENTGVIVWQTTNADVTINSLSGQDRIPYLFRISGDDSNPGVEYTNPPVQFSVNVLNDPTDITDVGPQSLTEDTPFTLNDSLVQARDEEVGTGTSYSLQIDNGSGFTSLAAWNASNGMGADISFNTLTGQIDWTPNNADVGNYTFRITHNDGHQSTASDDFSVSVANNDPTLDVPISWEVHEDTLFTLDQSDVNSSDEGVGPTQYTLYVDGIAWYSGFRANADGGVIVFNTATGEIDWQSTNADVTIDTGGGVFRAPYVFTIEVNDGHGGVVSKTMNVDVTNEPTIISDITNQTITEDSHLTVSDLIVTATDEQVGPGTYYTLEVDDGSGFVSLVTWNANNGTGNDILFNTISGQIDWDPNNADVGTYTFRVTHYDNHNASSSDTFQVDVANNDPTLDIPISWEVHEDTLFTLDESDVNSSDEGVGPTQYTLYVDGIAWYSGFRANADGGVIDFNTATGEIDWQSTNADVTIDTGGGVFRAPYVFTIEVNDGHGGVVSKTMNVDVTNEPTVISDITNQSVTEDSHLTVSDLIVTATDEQVGPGTYYTLEVDDGSGFVSLVTWNANNGTGNDILFNTISGQIDWDPNNADVGTYTFRVTHYDNHNASSSDTFQVDVANNDPTLDVPISWEVHEDTLFTLDESDVNSSDEGVGPTQYTLYVDGVAWYSGFRTNADGGEIVFNTATGEIDWQSTNADVTIDTGGGVFRAPYVFTIEVNDGHGGVVSKTMNVDVTNEPTIISDVPNQTVTEDTHLTVSDLVVNATDEQVGPGTYYTLEVDDGSGFVSLGTWNANNGTGNDILFNTITGQIDWYPNNADVGTYTFRVTHYDNHNASSSDTFQVDVANNDPTLDIPISWEVHEDTLFTLDQSDVNSSDEGVGPTQYTLYVDGIAWYSGFRANADGGVIDFNTATGEIDWQSTNADVTIDTGGGVFRAPYVFTIEVNDGHGGVVSKTMNVDVTNEPTIISDITNQTITEDSHLTVSDLVVNATDEQVGPGTYYTLEVDDGSGFVSLDTWNANNGTGNDILFNTTSGQIDWDPNNADVGTYTFRVTHYDNHNTSNSDTFQVDVANNDPTLDIPISWEVHEDTLFTLDESDVNSSDEGVGPTQYMLYVDGVAWYSGFRTNADGGEIVFNTATGEIDWQSTNADVTIDTGGGVFRAPYVFTIEVNDGHGGVVSKTMNVDVTNEPTIIGDVPNQTVTEDTHLTVSDLVVNATDEQVGPGTYYTLEVDDGSGFVSLGTWNANNGAGGDILFDGTSGQIDWDPNNADVGTYTFRVTHYDNHNTSSSDTFQVRVNNDPSSFTVPSQWTLHEDDGTNNPGIPSLWTLDETLVNSSDEGVGPTQYTLYIDGVLWTPGYRPNGPDGGEVVFNSLTGEIQWQTTNTDVTIDTGGDQFRAPYQFTIHLDDGHGGTADRTMDVNVTNEVTVIGAIPDQVIQEDGISLDLSDAVVHANDERVGPGTFYTLEIERDGDPGFVDVSTYNATNNQGSDIAFDATTGSMKWDTTNRDVGQYTFRVTHHDGHQSTSAEEFNVSVLNTDPVFTTPPPDGEVIRATLWFQYDPNTTDEGQHDWRGDDNVTYSLFQAPSGMTIDSHTGFVQWRTDPAFAGDVPVTILVLDGNGGSALQSFTITVDLPAGDMPYEPRNPEVFPIDKGPDEYRESLERFDIGSPDYKQLLDKIVFPEDFLRLPGGSVVGDILHPSDDSLEAVLKNLSNGNLQQPIPEYHGSVPPVTKLEGYTREVFLGKRLYFDAEEIDLWERMEDLAQPNLGAAGSTSPETPLEGYSEAVEEGKRLNFGFFPIQEAVSLKLEDLKIADILGL</sequence>
<accession>I4C2H9</accession>
<dbReference type="InterPro" id="IPR002126">
    <property type="entry name" value="Cadherin-like_dom"/>
</dbReference>
<name>I4C2H9_DESTA</name>
<dbReference type="EMBL" id="CP003360">
    <property type="protein sequence ID" value="AFM23770.1"/>
    <property type="molecule type" value="Genomic_DNA"/>
</dbReference>
<feature type="domain" description="Cadherin" evidence="1">
    <location>
        <begin position="248"/>
        <end position="318"/>
    </location>
</feature>
<dbReference type="GO" id="GO:0005509">
    <property type="term" value="F:calcium ion binding"/>
    <property type="evidence" value="ECO:0007669"/>
    <property type="project" value="InterPro"/>
</dbReference>
<protein>
    <submittedName>
        <fullName evidence="3">Putative Ig domain-containing protein</fullName>
    </submittedName>
</protein>
<proteinExistence type="predicted"/>
<reference evidence="3" key="1">
    <citation type="submission" date="2012-06" db="EMBL/GenBank/DDBJ databases">
        <title>Complete sequence of chromosome of Desulfomonile tiedjei DSM 6799.</title>
        <authorList>
            <consortium name="US DOE Joint Genome Institute (JGI-PGF)"/>
            <person name="Lucas S."/>
            <person name="Copeland A."/>
            <person name="Lapidus A."/>
            <person name="Glavina del Rio T."/>
            <person name="Dalin E."/>
            <person name="Tice H."/>
            <person name="Bruce D."/>
            <person name="Goodwin L."/>
            <person name="Pitluck S."/>
            <person name="Peters L."/>
            <person name="Ovchinnikova G."/>
            <person name="Zeytun A."/>
            <person name="Lu M."/>
            <person name="Kyrpides N."/>
            <person name="Mavromatis K."/>
            <person name="Ivanova N."/>
            <person name="Brettin T."/>
            <person name="Detter J.C."/>
            <person name="Han C."/>
            <person name="Larimer F."/>
            <person name="Land M."/>
            <person name="Hauser L."/>
            <person name="Markowitz V."/>
            <person name="Cheng J.-F."/>
            <person name="Hugenholtz P."/>
            <person name="Woyke T."/>
            <person name="Wu D."/>
            <person name="Spring S."/>
            <person name="Schroeder M."/>
            <person name="Brambilla E."/>
            <person name="Klenk H.-P."/>
            <person name="Eisen J.A."/>
        </authorList>
    </citation>
    <scope>NUCLEOTIDE SEQUENCE</scope>
    <source>
        <strain evidence="3">DSM 6799</strain>
    </source>
</reference>
<dbReference type="SMART" id="SM00736">
    <property type="entry name" value="CADG"/>
    <property type="match status" value="5"/>
</dbReference>
<feature type="domain" description="Cadherin" evidence="1">
    <location>
        <begin position="1154"/>
        <end position="1231"/>
    </location>
</feature>
<feature type="domain" description="Dystroglycan-type cadherin-like" evidence="2">
    <location>
        <begin position="326"/>
        <end position="420"/>
    </location>
</feature>
<feature type="domain" description="Cadherin" evidence="1">
    <location>
        <begin position="50"/>
        <end position="138"/>
    </location>
</feature>
<dbReference type="KEGG" id="dti:Desti_1054"/>
<keyword evidence="4" id="KW-1185">Reference proteome</keyword>
<evidence type="ECO:0000259" key="2">
    <source>
        <dbReference type="SMART" id="SM00736"/>
    </source>
</evidence>